<proteinExistence type="predicted"/>
<name>A0AA38I5B9_9CUCU</name>
<keyword evidence="3" id="KW-1185">Reference proteome</keyword>
<comment type="caution">
    <text evidence="2">The sequence shown here is derived from an EMBL/GenBank/DDBJ whole genome shotgun (WGS) entry which is preliminary data.</text>
</comment>
<dbReference type="AlphaFoldDB" id="A0AA38I5B9"/>
<keyword evidence="1" id="KW-0175">Coiled coil</keyword>
<evidence type="ECO:0000313" key="3">
    <source>
        <dbReference type="Proteomes" id="UP001168821"/>
    </source>
</evidence>
<dbReference type="EMBL" id="JALNTZ010000006">
    <property type="protein sequence ID" value="KAJ3649039.1"/>
    <property type="molecule type" value="Genomic_DNA"/>
</dbReference>
<organism evidence="2 3">
    <name type="scientific">Zophobas morio</name>
    <dbReference type="NCBI Taxonomy" id="2755281"/>
    <lineage>
        <taxon>Eukaryota</taxon>
        <taxon>Metazoa</taxon>
        <taxon>Ecdysozoa</taxon>
        <taxon>Arthropoda</taxon>
        <taxon>Hexapoda</taxon>
        <taxon>Insecta</taxon>
        <taxon>Pterygota</taxon>
        <taxon>Neoptera</taxon>
        <taxon>Endopterygota</taxon>
        <taxon>Coleoptera</taxon>
        <taxon>Polyphaga</taxon>
        <taxon>Cucujiformia</taxon>
        <taxon>Tenebrionidae</taxon>
        <taxon>Zophobas</taxon>
    </lineage>
</organism>
<accession>A0AA38I5B9</accession>
<evidence type="ECO:0000313" key="2">
    <source>
        <dbReference type="EMBL" id="KAJ3649039.1"/>
    </source>
</evidence>
<evidence type="ECO:0000256" key="1">
    <source>
        <dbReference type="SAM" id="Coils"/>
    </source>
</evidence>
<sequence>MTKNTRSQDNLISSLTVTSLQQLITDVVNTKTEQLMQEVFILKTQLDELKKTNQALLERLSSDVSEESQVSVILDQNFHSVNVEGNNTDSKITDKDMKKLEPNRKINVLKPQKSTMIDKSKQNVLKHKHAVMGNGTSDNENLAAAKRRIWLHVSRVRSDVTVDKIQNYLSSKCEHRNFIIEDISSTSPNSNKSFKVGGDFELHDTLYSPDFWPSGIVVRRHNFFRRRKPVNDHQF</sequence>
<dbReference type="Proteomes" id="UP001168821">
    <property type="component" value="Unassembled WGS sequence"/>
</dbReference>
<feature type="coiled-coil region" evidence="1">
    <location>
        <begin position="32"/>
        <end position="59"/>
    </location>
</feature>
<reference evidence="2" key="1">
    <citation type="journal article" date="2023" name="G3 (Bethesda)">
        <title>Whole genome assemblies of Zophobas morio and Tenebrio molitor.</title>
        <authorList>
            <person name="Kaur S."/>
            <person name="Stinson S.A."/>
            <person name="diCenzo G.C."/>
        </authorList>
    </citation>
    <scope>NUCLEOTIDE SEQUENCE</scope>
    <source>
        <strain evidence="2">QUZm001</strain>
    </source>
</reference>
<protein>
    <submittedName>
        <fullName evidence="2">Uncharacterized protein</fullName>
    </submittedName>
</protein>
<gene>
    <name evidence="2" type="ORF">Zmor_020801</name>
</gene>